<proteinExistence type="predicted"/>
<reference evidence="2" key="1">
    <citation type="journal article" date="2022" name="Mol. Ecol. Resour.">
        <title>The genomes of chicory, endive, great burdock and yacon provide insights into Asteraceae palaeo-polyploidization history and plant inulin production.</title>
        <authorList>
            <person name="Fan W."/>
            <person name="Wang S."/>
            <person name="Wang H."/>
            <person name="Wang A."/>
            <person name="Jiang F."/>
            <person name="Liu H."/>
            <person name="Zhao H."/>
            <person name="Xu D."/>
            <person name="Zhang Y."/>
        </authorList>
    </citation>
    <scope>NUCLEOTIDE SEQUENCE [LARGE SCALE GENOMIC DNA]</scope>
    <source>
        <strain evidence="2">cv. Yunnan</strain>
    </source>
</reference>
<comment type="caution">
    <text evidence="1">The sequence shown here is derived from an EMBL/GenBank/DDBJ whole genome shotgun (WGS) entry which is preliminary data.</text>
</comment>
<dbReference type="EMBL" id="CM042044">
    <property type="protein sequence ID" value="KAI3686905.1"/>
    <property type="molecule type" value="Genomic_DNA"/>
</dbReference>
<sequence>MMNFGPNMHDYFGAAGVVGGGGGAGGGERWVGVEGAGSEGVGGGGANLTIDQIFDIFFDDDDAHGATNARSLHKAVESILDNVRGLINRSHFIRSAGSSPSLWASSSSKKMWRSDLPSD</sequence>
<accession>A0ACB8YSC3</accession>
<reference evidence="1 2" key="2">
    <citation type="journal article" date="2022" name="Mol. Ecol. Resour.">
        <title>The genomes of chicory, endive, great burdock and yacon provide insights into Asteraceae paleo-polyploidization history and plant inulin production.</title>
        <authorList>
            <person name="Fan W."/>
            <person name="Wang S."/>
            <person name="Wang H."/>
            <person name="Wang A."/>
            <person name="Jiang F."/>
            <person name="Liu H."/>
            <person name="Zhao H."/>
            <person name="Xu D."/>
            <person name="Zhang Y."/>
        </authorList>
    </citation>
    <scope>NUCLEOTIDE SEQUENCE [LARGE SCALE GENOMIC DNA]</scope>
    <source>
        <strain evidence="2">cv. Yunnan</strain>
        <tissue evidence="1">Leaves</tissue>
    </source>
</reference>
<keyword evidence="2" id="KW-1185">Reference proteome</keyword>
<evidence type="ECO:0000313" key="2">
    <source>
        <dbReference type="Proteomes" id="UP001056120"/>
    </source>
</evidence>
<organism evidence="1 2">
    <name type="scientific">Smallanthus sonchifolius</name>
    <dbReference type="NCBI Taxonomy" id="185202"/>
    <lineage>
        <taxon>Eukaryota</taxon>
        <taxon>Viridiplantae</taxon>
        <taxon>Streptophyta</taxon>
        <taxon>Embryophyta</taxon>
        <taxon>Tracheophyta</taxon>
        <taxon>Spermatophyta</taxon>
        <taxon>Magnoliopsida</taxon>
        <taxon>eudicotyledons</taxon>
        <taxon>Gunneridae</taxon>
        <taxon>Pentapetalae</taxon>
        <taxon>asterids</taxon>
        <taxon>campanulids</taxon>
        <taxon>Asterales</taxon>
        <taxon>Asteraceae</taxon>
        <taxon>Asteroideae</taxon>
        <taxon>Heliantheae alliance</taxon>
        <taxon>Millerieae</taxon>
        <taxon>Smallanthus</taxon>
    </lineage>
</organism>
<name>A0ACB8YSC3_9ASTR</name>
<gene>
    <name evidence="1" type="ORF">L1987_80595</name>
</gene>
<evidence type="ECO:0000313" key="1">
    <source>
        <dbReference type="EMBL" id="KAI3686905.1"/>
    </source>
</evidence>
<dbReference type="Proteomes" id="UP001056120">
    <property type="component" value="Linkage Group LG27"/>
</dbReference>
<protein>
    <submittedName>
        <fullName evidence="1">Uncharacterized protein</fullName>
    </submittedName>
</protein>